<protein>
    <submittedName>
        <fullName evidence="1">Glycine/sarcosine/betaine reductase component B subunit</fullName>
    </submittedName>
</protein>
<comment type="caution">
    <text evidence="1">The sequence shown here is derived from an EMBL/GenBank/DDBJ whole genome shotgun (WGS) entry which is preliminary data.</text>
</comment>
<sequence>MKLEVGDIHVDALEFGSVSTVEGHTVSINREELTSYLKTLDNRLTSLELNIARPGESVRIMPVKDVLEPRVKVEGKGAIFPGIAANGNEMVGCGRTHVLKGMAIVTAGKIVGFQEGVIDMSGPGADYCPFSDKLNLVITAEVEESCTPHEHEAILRKVGQETALWVGRMAKDVEPHEVTTYETKSLAEQVIENPELPRVGYIYMLQSQGLMHDTYLYGVDAKQILPTLLEPTEAMDGALTSGNCVAASDKVTTYMHQNNPVIHELFKHHGTRYNFVGAIVTNENVTLKDKERSSAFTTKLASQLGLDAVIVTEEGYGNPDTDLVMNCKRLEDAGIKTVLITDEFAGRLGESQALADSTDRAKAMVTCGNGNPVVDLPAMDVVIGHLDTTDHIVGGYEGSLHEDGSMTIEIQAIIGATSAVGFHNLAARAG</sequence>
<evidence type="ECO:0000313" key="2">
    <source>
        <dbReference type="Proteomes" id="UP001203338"/>
    </source>
</evidence>
<dbReference type="InterPro" id="IPR015417">
    <property type="entry name" value="Gly_reductase_pB_sua/b"/>
</dbReference>
<proteinExistence type="predicted"/>
<keyword evidence="2" id="KW-1185">Reference proteome</keyword>
<dbReference type="Pfam" id="PF09338">
    <property type="entry name" value="Gly_reductase"/>
    <property type="match status" value="1"/>
</dbReference>
<dbReference type="RefSeq" id="WP_249697248.1">
    <property type="nucleotide sequence ID" value="NZ_JAMFLX010000001.1"/>
</dbReference>
<reference evidence="1 2" key="1">
    <citation type="submission" date="2022-05" db="EMBL/GenBank/DDBJ databases">
        <authorList>
            <person name="Park J.-S."/>
        </authorList>
    </citation>
    <scope>NUCLEOTIDE SEQUENCE [LARGE SCALE GENOMIC DNA]</scope>
    <source>
        <strain evidence="1 2">2012CJ34-2</strain>
    </source>
</reference>
<dbReference type="EMBL" id="JAMFLX010000001">
    <property type="protein sequence ID" value="MCL6268412.1"/>
    <property type="molecule type" value="Genomic_DNA"/>
</dbReference>
<gene>
    <name evidence="1" type="ORF">M3P05_00415</name>
</gene>
<dbReference type="InterPro" id="IPR016585">
    <property type="entry name" value="Gly/sarc/bet_Rdtase_B_asu/bsu"/>
</dbReference>
<evidence type="ECO:0000313" key="1">
    <source>
        <dbReference type="EMBL" id="MCL6268412.1"/>
    </source>
</evidence>
<dbReference type="PIRSF" id="PIRSF011588">
    <property type="entry name" value="Gly_sarc_betain_red_a/b"/>
    <property type="match status" value="1"/>
</dbReference>
<dbReference type="Proteomes" id="UP001203338">
    <property type="component" value="Unassembled WGS sequence"/>
</dbReference>
<organism evidence="1 2">
    <name type="scientific">Parendozoicomonas callyspongiae</name>
    <dbReference type="NCBI Taxonomy" id="2942213"/>
    <lineage>
        <taxon>Bacteria</taxon>
        <taxon>Pseudomonadati</taxon>
        <taxon>Pseudomonadota</taxon>
        <taxon>Gammaproteobacteria</taxon>
        <taxon>Oceanospirillales</taxon>
        <taxon>Endozoicomonadaceae</taxon>
        <taxon>Parendozoicomonas</taxon>
    </lineage>
</organism>
<accession>A0ABT0PAJ6</accession>
<name>A0ABT0PAJ6_9GAMM</name>